<dbReference type="EMBL" id="JNVC02000005">
    <property type="protein sequence ID" value="KEZ51598.1"/>
    <property type="molecule type" value="Genomic_DNA"/>
</dbReference>
<sequence length="59" mass="6998">MLLLQSPYFEIKQLVISYANEFCENGMLSSVSVKKIVQVIRNDTELEQYEEIYFSKFLQ</sequence>
<gene>
    <name evidence="1" type="ORF">GS18_0210725</name>
</gene>
<protein>
    <submittedName>
        <fullName evidence="1">Uncharacterized protein</fullName>
    </submittedName>
</protein>
<organism evidence="1 2">
    <name type="scientific">Metabacillus indicus</name>
    <name type="common">Bacillus indicus</name>
    <dbReference type="NCBI Taxonomy" id="246786"/>
    <lineage>
        <taxon>Bacteria</taxon>
        <taxon>Bacillati</taxon>
        <taxon>Bacillota</taxon>
        <taxon>Bacilli</taxon>
        <taxon>Bacillales</taxon>
        <taxon>Bacillaceae</taxon>
        <taxon>Metabacillus</taxon>
    </lineage>
</organism>
<name>A0A084GW86_METID</name>
<dbReference type="Proteomes" id="UP000028549">
    <property type="component" value="Unassembled WGS sequence"/>
</dbReference>
<proteinExistence type="predicted"/>
<dbReference type="AlphaFoldDB" id="A0A084GW86"/>
<accession>A0A084GW86</accession>
<reference evidence="1 2" key="1">
    <citation type="journal article" date="2005" name="Int. J. Syst. Evol. Microbiol.">
        <title>Bacillus cibi sp. nov., isolated from jeotgal, a traditional Korean fermented seafood.</title>
        <authorList>
            <person name="Yoon J.H."/>
            <person name="Lee C.H."/>
            <person name="Oh T.K."/>
        </authorList>
    </citation>
    <scope>NUCLEOTIDE SEQUENCE [LARGE SCALE GENOMIC DNA]</scope>
    <source>
        <strain evidence="1 2">DSM 16189</strain>
    </source>
</reference>
<keyword evidence="2" id="KW-1185">Reference proteome</keyword>
<comment type="caution">
    <text evidence="1">The sequence shown here is derived from an EMBL/GenBank/DDBJ whole genome shotgun (WGS) entry which is preliminary data.</text>
</comment>
<evidence type="ECO:0000313" key="2">
    <source>
        <dbReference type="Proteomes" id="UP000028549"/>
    </source>
</evidence>
<evidence type="ECO:0000313" key="1">
    <source>
        <dbReference type="EMBL" id="KEZ51598.1"/>
    </source>
</evidence>